<gene>
    <name evidence="3" type="ORF">K443DRAFT_657212</name>
</gene>
<protein>
    <recommendedName>
        <fullName evidence="2">XPG-I domain-containing protein</fullName>
    </recommendedName>
</protein>
<dbReference type="OrthoDB" id="2959108at2759"/>
<feature type="domain" description="XPG-I" evidence="2">
    <location>
        <begin position="98"/>
        <end position="168"/>
    </location>
</feature>
<dbReference type="PANTHER" id="PTHR11081">
    <property type="entry name" value="FLAP ENDONUCLEASE FAMILY MEMBER"/>
    <property type="match status" value="1"/>
</dbReference>
<dbReference type="AlphaFoldDB" id="A0A0C9WZY6"/>
<dbReference type="GO" id="GO:0006281">
    <property type="term" value="P:DNA repair"/>
    <property type="evidence" value="ECO:0007669"/>
    <property type="project" value="UniProtKB-ARBA"/>
</dbReference>
<evidence type="ECO:0000313" key="3">
    <source>
        <dbReference type="EMBL" id="KIJ90886.1"/>
    </source>
</evidence>
<proteinExistence type="predicted"/>
<name>A0A0C9WZY6_9AGAR</name>
<dbReference type="InterPro" id="IPR006086">
    <property type="entry name" value="XPG-I_dom"/>
</dbReference>
<keyword evidence="4" id="KW-1185">Reference proteome</keyword>
<dbReference type="STRING" id="1095629.A0A0C9WZY6"/>
<dbReference type="Gene3D" id="1.10.150.20">
    <property type="entry name" value="5' to 3' exonuclease, C-terminal subdomain"/>
    <property type="match status" value="1"/>
</dbReference>
<accession>A0A0C9WZY6</accession>
<dbReference type="SUPFAM" id="SSF47807">
    <property type="entry name" value="5' to 3' exonuclease, C-terminal subdomain"/>
    <property type="match status" value="1"/>
</dbReference>
<dbReference type="HOGENOM" id="CLU_647350_0_0_1"/>
<dbReference type="GO" id="GO:0008821">
    <property type="term" value="F:crossover junction DNA endonuclease activity"/>
    <property type="evidence" value="ECO:0007669"/>
    <property type="project" value="InterPro"/>
</dbReference>
<evidence type="ECO:0000313" key="4">
    <source>
        <dbReference type="Proteomes" id="UP000054477"/>
    </source>
</evidence>
<dbReference type="InterPro" id="IPR029060">
    <property type="entry name" value="PIN-like_dom_sf"/>
</dbReference>
<dbReference type="Pfam" id="PF00867">
    <property type="entry name" value="XPG_I"/>
    <property type="match status" value="1"/>
</dbReference>
<dbReference type="EMBL" id="KN839091">
    <property type="protein sequence ID" value="KIJ90886.1"/>
    <property type="molecule type" value="Genomic_DNA"/>
</dbReference>
<dbReference type="CDD" id="cd09906">
    <property type="entry name" value="H3TH_YEN1"/>
    <property type="match status" value="1"/>
</dbReference>
<evidence type="ECO:0000256" key="1">
    <source>
        <dbReference type="SAM" id="MobiDB-lite"/>
    </source>
</evidence>
<dbReference type="Proteomes" id="UP000054477">
    <property type="component" value="Unassembled WGS sequence"/>
</dbReference>
<feature type="region of interest" description="Disordered" evidence="1">
    <location>
        <begin position="389"/>
        <end position="419"/>
    </location>
</feature>
<dbReference type="InterPro" id="IPR036279">
    <property type="entry name" value="5-3_exonuclease_C_sf"/>
</dbReference>
<reference evidence="4" key="2">
    <citation type="submission" date="2015-01" db="EMBL/GenBank/DDBJ databases">
        <title>Evolutionary Origins and Diversification of the Mycorrhizal Mutualists.</title>
        <authorList>
            <consortium name="DOE Joint Genome Institute"/>
            <consortium name="Mycorrhizal Genomics Consortium"/>
            <person name="Kohler A."/>
            <person name="Kuo A."/>
            <person name="Nagy L.G."/>
            <person name="Floudas D."/>
            <person name="Copeland A."/>
            <person name="Barry K.W."/>
            <person name="Cichocki N."/>
            <person name="Veneault-Fourrey C."/>
            <person name="LaButti K."/>
            <person name="Lindquist E.A."/>
            <person name="Lipzen A."/>
            <person name="Lundell T."/>
            <person name="Morin E."/>
            <person name="Murat C."/>
            <person name="Riley R."/>
            <person name="Ohm R."/>
            <person name="Sun H."/>
            <person name="Tunlid A."/>
            <person name="Henrissat B."/>
            <person name="Grigoriev I.V."/>
            <person name="Hibbett D.S."/>
            <person name="Martin F."/>
        </authorList>
    </citation>
    <scope>NUCLEOTIDE SEQUENCE [LARGE SCALE GENOMIC DNA]</scope>
    <source>
        <strain evidence="4">LaAM-08-1</strain>
    </source>
</reference>
<evidence type="ECO:0000259" key="2">
    <source>
        <dbReference type="Pfam" id="PF00867"/>
    </source>
</evidence>
<dbReference type="GO" id="GO:0017108">
    <property type="term" value="F:5'-flap endonuclease activity"/>
    <property type="evidence" value="ECO:0007669"/>
    <property type="project" value="TreeGrafter"/>
</dbReference>
<dbReference type="SUPFAM" id="SSF88723">
    <property type="entry name" value="PIN domain-like"/>
    <property type="match status" value="1"/>
</dbReference>
<feature type="compositionally biased region" description="Basic and acidic residues" evidence="1">
    <location>
        <begin position="393"/>
        <end position="411"/>
    </location>
</feature>
<dbReference type="InterPro" id="IPR037316">
    <property type="entry name" value="Yen1_H3TH"/>
</dbReference>
<dbReference type="PRINTS" id="PR00853">
    <property type="entry name" value="XPGRADSUPER"/>
</dbReference>
<dbReference type="InterPro" id="IPR006084">
    <property type="entry name" value="XPG/Rad2"/>
</dbReference>
<organism evidence="3 4">
    <name type="scientific">Laccaria amethystina LaAM-08-1</name>
    <dbReference type="NCBI Taxonomy" id="1095629"/>
    <lineage>
        <taxon>Eukaryota</taxon>
        <taxon>Fungi</taxon>
        <taxon>Dikarya</taxon>
        <taxon>Basidiomycota</taxon>
        <taxon>Agaricomycotina</taxon>
        <taxon>Agaricomycetes</taxon>
        <taxon>Agaricomycetidae</taxon>
        <taxon>Agaricales</taxon>
        <taxon>Agaricineae</taxon>
        <taxon>Hydnangiaceae</taxon>
        <taxon>Laccaria</taxon>
    </lineage>
</organism>
<dbReference type="PANTHER" id="PTHR11081:SF75">
    <property type="entry name" value="ENDONUCLEASE, PUTATIVE (AFU_ORTHOLOGUE AFUA_3G13260)-RELATED"/>
    <property type="match status" value="1"/>
</dbReference>
<reference evidence="3 4" key="1">
    <citation type="submission" date="2014-04" db="EMBL/GenBank/DDBJ databases">
        <authorList>
            <consortium name="DOE Joint Genome Institute"/>
            <person name="Kuo A."/>
            <person name="Kohler A."/>
            <person name="Nagy L.G."/>
            <person name="Floudas D."/>
            <person name="Copeland A."/>
            <person name="Barry K.W."/>
            <person name="Cichocki N."/>
            <person name="Veneault-Fourrey C."/>
            <person name="LaButti K."/>
            <person name="Lindquist E.A."/>
            <person name="Lipzen A."/>
            <person name="Lundell T."/>
            <person name="Morin E."/>
            <person name="Murat C."/>
            <person name="Sun H."/>
            <person name="Tunlid A."/>
            <person name="Henrissat B."/>
            <person name="Grigoriev I.V."/>
            <person name="Hibbett D.S."/>
            <person name="Martin F."/>
            <person name="Nordberg H.P."/>
            <person name="Cantor M.N."/>
            <person name="Hua S.X."/>
        </authorList>
    </citation>
    <scope>NUCLEOTIDE SEQUENCE [LARGE SCALE GENOMIC DNA]</scope>
    <source>
        <strain evidence="3 4">LaAM-08-1</strain>
    </source>
</reference>
<sequence length="490" mass="54065">MYEAQGAIESVRRKGAARASLGKNAELRLLFDRVAGLAYLPVIVVFVFDGAKRPSEKRNTAVGAAEHYLAQDFKKIIQNFGFYSHDARFIQNLHFNFAEMAYLDRTGAFDVVMTSDSDIFLFGGTHVIRSPQDPSDRDCVEIYIVEASGPNFLNPASLLFLAIMLGGDYNPAGLKGCGMTKALPLSTTDLAHSLYDATLSLPEHELETFLIGWREDLKNALTLNPDNILGARYPSLAASIPGDFPDPSVLHLYANPITSENDPDFKPDTAMWVSKLPDTAALAVLCQQLFGWDNILDRFSTKVWNGQCVRELAMVKFFFWLPSVTPVALTATGTSRGAGTHESGNAWVPGPILRSSAAGLVDEYHRVSGKPRLDKHELYVPVSTSLPSFAQEEQERVEERWQAEEGEKLSIDEENDDDEDITEIGQAKEEGEDTDVTMDPEFPTAFTGPPVKCTPVAIAMFMAYKCFTEDLGVSTANAIHAAFIRHYDTM</sequence>
<dbReference type="Gene3D" id="3.40.50.1010">
    <property type="entry name" value="5'-nuclease"/>
    <property type="match status" value="1"/>
</dbReference>